<dbReference type="RefSeq" id="WP_131923293.1">
    <property type="nucleotide sequence ID" value="NZ_SMAG01000001.1"/>
</dbReference>
<dbReference type="AlphaFoldDB" id="A0A4R3LC82"/>
<dbReference type="PIRSF" id="PIRSF019587">
    <property type="entry name" value="PGPase"/>
    <property type="match status" value="1"/>
</dbReference>
<dbReference type="CDD" id="cd06971">
    <property type="entry name" value="PgpA"/>
    <property type="match status" value="1"/>
</dbReference>
<gene>
    <name evidence="2" type="ORF">EDD58_101565</name>
</gene>
<protein>
    <submittedName>
        <fullName evidence="2">Phosphatidylglycerophosphatase A</fullName>
    </submittedName>
</protein>
<dbReference type="SUPFAM" id="SSF101307">
    <property type="entry name" value="YutG-like"/>
    <property type="match status" value="1"/>
</dbReference>
<evidence type="ECO:0000313" key="2">
    <source>
        <dbReference type="EMBL" id="TCS96918.1"/>
    </source>
</evidence>
<dbReference type="EMBL" id="SMAG01000001">
    <property type="protein sequence ID" value="TCS96918.1"/>
    <property type="molecule type" value="Genomic_DNA"/>
</dbReference>
<dbReference type="InterPro" id="IPR007686">
    <property type="entry name" value="YutG/PgpA"/>
</dbReference>
<reference evidence="2 3" key="1">
    <citation type="submission" date="2019-03" db="EMBL/GenBank/DDBJ databases">
        <title>Genomic Encyclopedia of Type Strains, Phase IV (KMG-IV): sequencing the most valuable type-strain genomes for metagenomic binning, comparative biology and taxonomic classification.</title>
        <authorList>
            <person name="Goeker M."/>
        </authorList>
    </citation>
    <scope>NUCLEOTIDE SEQUENCE [LARGE SCALE GENOMIC DNA]</scope>
    <source>
        <strain evidence="2 3">DSM 45707</strain>
    </source>
</reference>
<evidence type="ECO:0000259" key="1">
    <source>
        <dbReference type="Pfam" id="PF04608"/>
    </source>
</evidence>
<dbReference type="Pfam" id="PF04608">
    <property type="entry name" value="PgpA"/>
    <property type="match status" value="1"/>
</dbReference>
<comment type="caution">
    <text evidence="2">The sequence shown here is derived from an EMBL/GenBank/DDBJ whole genome shotgun (WGS) entry which is preliminary data.</text>
</comment>
<dbReference type="Proteomes" id="UP000294937">
    <property type="component" value="Unassembled WGS sequence"/>
</dbReference>
<dbReference type="GO" id="GO:0008962">
    <property type="term" value="F:phosphatidylglycerophosphatase activity"/>
    <property type="evidence" value="ECO:0007669"/>
    <property type="project" value="InterPro"/>
</dbReference>
<sequence length="171" mass="19297">MEIKRKELSSSDMEVYQTTQEWIKKRGVSLEEIADLTYYLQKDFYTDLTIEECLEHVKQVLKKREVQNAVLTGIQLDILAEKKILSEPLQDMIFRDESLYGIDEVLSVAILNVYGSIGLTNYGYIDRIKPGVLGRLNDQSSGEVHTFLDDIAGAIAAAAASRLAHNRQGED</sequence>
<dbReference type="InterPro" id="IPR036681">
    <property type="entry name" value="PgpA-like_sf"/>
</dbReference>
<dbReference type="InterPro" id="IPR026038">
    <property type="entry name" value="Put_PGPase"/>
</dbReference>
<proteinExistence type="predicted"/>
<keyword evidence="3" id="KW-1185">Reference proteome</keyword>
<feature type="domain" description="YutG/PgpA" evidence="1">
    <location>
        <begin position="35"/>
        <end position="165"/>
    </location>
</feature>
<organism evidence="2 3">
    <name type="scientific">Hazenella coriacea</name>
    <dbReference type="NCBI Taxonomy" id="1179467"/>
    <lineage>
        <taxon>Bacteria</taxon>
        <taxon>Bacillati</taxon>
        <taxon>Bacillota</taxon>
        <taxon>Bacilli</taxon>
        <taxon>Bacillales</taxon>
        <taxon>Thermoactinomycetaceae</taxon>
        <taxon>Hazenella</taxon>
    </lineage>
</organism>
<dbReference type="GO" id="GO:0006629">
    <property type="term" value="P:lipid metabolic process"/>
    <property type="evidence" value="ECO:0007669"/>
    <property type="project" value="InterPro"/>
</dbReference>
<name>A0A4R3LC82_9BACL</name>
<dbReference type="OrthoDB" id="9793244at2"/>
<dbReference type="Gene3D" id="1.10.3760.10">
    <property type="entry name" value="PgpA-like"/>
    <property type="match status" value="1"/>
</dbReference>
<evidence type="ECO:0000313" key="3">
    <source>
        <dbReference type="Proteomes" id="UP000294937"/>
    </source>
</evidence>
<accession>A0A4R3LC82</accession>